<reference evidence="4" key="1">
    <citation type="submission" date="2023-03" db="EMBL/GenBank/DDBJ databases">
        <title>Complete genome of Cladonia borealis.</title>
        <authorList>
            <person name="Park H."/>
        </authorList>
    </citation>
    <scope>NUCLEOTIDE SEQUENCE</scope>
    <source>
        <strain evidence="4">ANT050790</strain>
    </source>
</reference>
<accession>A0AA39R9U3</accession>
<sequence length="362" mass="40962">MSSWRDPYQQNQYQQYEQQYQQPQQQQQHPNGQQPHVDQFSYSQNPQNNRRNVRKKSLLIGINYEGQAHALKGCRQDVRNMSQFLVSKGYPTDEKSMVILADDRKGPFYPTGHNMLAAMDWLVSEPHTQCFLHYSGHGGQVKDPDGDRDSGFDDTIVPVDYQQNGQIDSDTLHRRLVSKLPASSTLFVVFDCCHSGSAIELPYVYRTDADGNVNLMDNVKQGIHLMTTAKNLLQGGFSYNKVNDAKQLFAGAQSFFSSLKHRNEPQEEGLGEEHFMEDWAHEGKSVFMFSGCRDDQTSADATISGSPSGAMSWALLETLYSRPDLTYVGVLQNTRQLLLGKYKQIPQLSVGMEVDLNQPLHI</sequence>
<feature type="region of interest" description="Disordered" evidence="2">
    <location>
        <begin position="1"/>
        <end position="51"/>
    </location>
</feature>
<name>A0AA39R9U3_9LECA</name>
<feature type="domain" description="Peptidase C14 caspase" evidence="3">
    <location>
        <begin position="54"/>
        <end position="350"/>
    </location>
</feature>
<feature type="compositionally biased region" description="Low complexity" evidence="2">
    <location>
        <begin position="7"/>
        <end position="35"/>
    </location>
</feature>
<dbReference type="Pfam" id="PF00656">
    <property type="entry name" value="Peptidase_C14"/>
    <property type="match status" value="1"/>
</dbReference>
<evidence type="ECO:0000256" key="1">
    <source>
        <dbReference type="ARBA" id="ARBA00009005"/>
    </source>
</evidence>
<dbReference type="GO" id="GO:0004197">
    <property type="term" value="F:cysteine-type endopeptidase activity"/>
    <property type="evidence" value="ECO:0007669"/>
    <property type="project" value="InterPro"/>
</dbReference>
<dbReference type="GO" id="GO:0005737">
    <property type="term" value="C:cytoplasm"/>
    <property type="evidence" value="ECO:0007669"/>
    <property type="project" value="TreeGrafter"/>
</dbReference>
<dbReference type="AlphaFoldDB" id="A0AA39R9U3"/>
<comment type="caution">
    <text evidence="4">The sequence shown here is derived from an EMBL/GenBank/DDBJ whole genome shotgun (WGS) entry which is preliminary data.</text>
</comment>
<evidence type="ECO:0000256" key="2">
    <source>
        <dbReference type="SAM" id="MobiDB-lite"/>
    </source>
</evidence>
<gene>
    <name evidence="4" type="ORF">JMJ35_001384</name>
</gene>
<evidence type="ECO:0000259" key="3">
    <source>
        <dbReference type="Pfam" id="PF00656"/>
    </source>
</evidence>
<dbReference type="EMBL" id="JAFEKC020000002">
    <property type="protein sequence ID" value="KAK0516781.1"/>
    <property type="molecule type" value="Genomic_DNA"/>
</dbReference>
<protein>
    <recommendedName>
        <fullName evidence="3">Peptidase C14 caspase domain-containing protein</fullName>
    </recommendedName>
</protein>
<dbReference type="PANTHER" id="PTHR48104">
    <property type="entry name" value="METACASPASE-4"/>
    <property type="match status" value="1"/>
</dbReference>
<evidence type="ECO:0000313" key="4">
    <source>
        <dbReference type="EMBL" id="KAK0516781.1"/>
    </source>
</evidence>
<organism evidence="4 5">
    <name type="scientific">Cladonia borealis</name>
    <dbReference type="NCBI Taxonomy" id="184061"/>
    <lineage>
        <taxon>Eukaryota</taxon>
        <taxon>Fungi</taxon>
        <taxon>Dikarya</taxon>
        <taxon>Ascomycota</taxon>
        <taxon>Pezizomycotina</taxon>
        <taxon>Lecanoromycetes</taxon>
        <taxon>OSLEUM clade</taxon>
        <taxon>Lecanoromycetidae</taxon>
        <taxon>Lecanorales</taxon>
        <taxon>Lecanorineae</taxon>
        <taxon>Cladoniaceae</taxon>
        <taxon>Cladonia</taxon>
    </lineage>
</organism>
<dbReference type="PANTHER" id="PTHR48104:SF30">
    <property type="entry name" value="METACASPASE-1"/>
    <property type="match status" value="1"/>
</dbReference>
<dbReference type="Gene3D" id="3.40.50.12660">
    <property type="match status" value="2"/>
</dbReference>
<dbReference type="InterPro" id="IPR011600">
    <property type="entry name" value="Pept_C14_caspase"/>
</dbReference>
<feature type="compositionally biased region" description="Polar residues" evidence="2">
    <location>
        <begin position="40"/>
        <end position="50"/>
    </location>
</feature>
<evidence type="ECO:0000313" key="5">
    <source>
        <dbReference type="Proteomes" id="UP001166286"/>
    </source>
</evidence>
<keyword evidence="5" id="KW-1185">Reference proteome</keyword>
<comment type="similarity">
    <text evidence="1">Belongs to the peptidase C14B family.</text>
</comment>
<dbReference type="InterPro" id="IPR050452">
    <property type="entry name" value="Metacaspase"/>
</dbReference>
<proteinExistence type="inferred from homology"/>
<dbReference type="Proteomes" id="UP001166286">
    <property type="component" value="Unassembled WGS sequence"/>
</dbReference>
<dbReference type="GO" id="GO:0006508">
    <property type="term" value="P:proteolysis"/>
    <property type="evidence" value="ECO:0007669"/>
    <property type="project" value="InterPro"/>
</dbReference>